<keyword evidence="4" id="KW-1185">Reference proteome</keyword>
<dbReference type="Pfam" id="PF15073">
    <property type="entry name" value="SPATA48"/>
    <property type="match status" value="1"/>
</dbReference>
<feature type="region of interest" description="Disordered" evidence="1">
    <location>
        <begin position="142"/>
        <end position="165"/>
    </location>
</feature>
<feature type="compositionally biased region" description="Basic and acidic residues" evidence="1">
    <location>
        <begin position="418"/>
        <end position="429"/>
    </location>
</feature>
<sequence>MVDVMPAGKITLSDSNTKTRPGFNAYLMTDANVKGDSVTQSEQQRLARQMKFPSLIGRQCPDSLKDPQNLSNTAFKRWNDEGDHRALAPFRSCDNSVDPVSGFVSVSGDIDRKTGRTHIAPLVQLNTTPQSYNPRQYHSIRADCPTAPPETVRVTENDPGTPYAWNGRKILDSSLRASLGGWTSDQDPRKPDKIRFRGDEAPKQGDKSQEIRDQLSKRYMYTSSTQRSYEEIPWDSHLSPRRWASTTTLEEKPDMISQRFTKKRYEPAAEEWQAVGRSWDWFQTRKNYYKTGIPIPGIVFCSPCPRAQQIPGYSGCIGGDNIHEIENVNESFQPYTVKRVNLPRSSETSHRPNIPGYSGCTLYKSTSTPAHTSSTPPEPQTTALVHRKMPSTPNLSEFKRNSQMSKMVTTVPPYNPFNKREWQPVEEKN</sequence>
<dbReference type="PANTHER" id="PTHR34759">
    <property type="entry name" value="SPERMATOGENESIS-ASSOCIATED PROTEIN 48"/>
    <property type="match status" value="1"/>
</dbReference>
<evidence type="ECO:0000313" key="4">
    <source>
        <dbReference type="Proteomes" id="UP000014760"/>
    </source>
</evidence>
<evidence type="ECO:0000313" key="3">
    <source>
        <dbReference type="EnsemblMetazoa" id="CapteP229181"/>
    </source>
</evidence>
<evidence type="ECO:0000256" key="1">
    <source>
        <dbReference type="SAM" id="MobiDB-lite"/>
    </source>
</evidence>
<dbReference type="AlphaFoldDB" id="R7TMX8"/>
<gene>
    <name evidence="2" type="ORF">CAPTEDRAFT_229181</name>
</gene>
<evidence type="ECO:0008006" key="5">
    <source>
        <dbReference type="Google" id="ProtNLM"/>
    </source>
</evidence>
<feature type="region of interest" description="Disordered" evidence="1">
    <location>
        <begin position="407"/>
        <end position="429"/>
    </location>
</feature>
<name>R7TMX8_CAPTE</name>
<dbReference type="EMBL" id="AMQN01013089">
    <property type="status" value="NOT_ANNOTATED_CDS"/>
    <property type="molecule type" value="Genomic_DNA"/>
</dbReference>
<dbReference type="PANTHER" id="PTHR34759:SF1">
    <property type="entry name" value="SPERMATOGENESIS-ASSOCIATED PROTEIN 48"/>
    <property type="match status" value="1"/>
</dbReference>
<dbReference type="Proteomes" id="UP000014760">
    <property type="component" value="Unassembled WGS sequence"/>
</dbReference>
<dbReference type="EMBL" id="KB309954">
    <property type="protein sequence ID" value="ELT92906.1"/>
    <property type="molecule type" value="Genomic_DNA"/>
</dbReference>
<dbReference type="OMA" id="RDGHHIR"/>
<dbReference type="STRING" id="283909.R7TMX8"/>
<dbReference type="InterPro" id="IPR027867">
    <property type="entry name" value="SPATA48"/>
</dbReference>
<reference evidence="4" key="1">
    <citation type="submission" date="2012-12" db="EMBL/GenBank/DDBJ databases">
        <authorList>
            <person name="Hellsten U."/>
            <person name="Grimwood J."/>
            <person name="Chapman J.A."/>
            <person name="Shapiro H."/>
            <person name="Aerts A."/>
            <person name="Otillar R.P."/>
            <person name="Terry A.Y."/>
            <person name="Boore J.L."/>
            <person name="Simakov O."/>
            <person name="Marletaz F."/>
            <person name="Cho S.-J."/>
            <person name="Edsinger-Gonzales E."/>
            <person name="Havlak P."/>
            <person name="Kuo D.-H."/>
            <person name="Larsson T."/>
            <person name="Lv J."/>
            <person name="Arendt D."/>
            <person name="Savage R."/>
            <person name="Osoegawa K."/>
            <person name="de Jong P."/>
            <person name="Lindberg D.R."/>
            <person name="Seaver E.C."/>
            <person name="Weisblat D.A."/>
            <person name="Putnam N.H."/>
            <person name="Grigoriev I.V."/>
            <person name="Rokhsar D.S."/>
        </authorList>
    </citation>
    <scope>NUCLEOTIDE SEQUENCE</scope>
    <source>
        <strain evidence="4">I ESC-2004</strain>
    </source>
</reference>
<feature type="region of interest" description="Disordered" evidence="1">
    <location>
        <begin position="179"/>
        <end position="212"/>
    </location>
</feature>
<dbReference type="EnsemblMetazoa" id="CapteT229181">
    <property type="protein sequence ID" value="CapteP229181"/>
    <property type="gene ID" value="CapteG229181"/>
</dbReference>
<reference evidence="2 4" key="2">
    <citation type="journal article" date="2013" name="Nature">
        <title>Insights into bilaterian evolution from three spiralian genomes.</title>
        <authorList>
            <person name="Simakov O."/>
            <person name="Marletaz F."/>
            <person name="Cho S.J."/>
            <person name="Edsinger-Gonzales E."/>
            <person name="Havlak P."/>
            <person name="Hellsten U."/>
            <person name="Kuo D.H."/>
            <person name="Larsson T."/>
            <person name="Lv J."/>
            <person name="Arendt D."/>
            <person name="Savage R."/>
            <person name="Osoegawa K."/>
            <person name="de Jong P."/>
            <person name="Grimwood J."/>
            <person name="Chapman J.A."/>
            <person name="Shapiro H."/>
            <person name="Aerts A."/>
            <person name="Otillar R.P."/>
            <person name="Terry A.Y."/>
            <person name="Boore J.L."/>
            <person name="Grigoriev I.V."/>
            <person name="Lindberg D.R."/>
            <person name="Seaver E.C."/>
            <person name="Weisblat D.A."/>
            <person name="Putnam N.H."/>
            <person name="Rokhsar D.S."/>
        </authorList>
    </citation>
    <scope>NUCLEOTIDE SEQUENCE</scope>
    <source>
        <strain evidence="2 4">I ESC-2004</strain>
    </source>
</reference>
<evidence type="ECO:0000313" key="2">
    <source>
        <dbReference type="EMBL" id="ELT92906.1"/>
    </source>
</evidence>
<dbReference type="HOGENOM" id="CLU_705862_0_0_1"/>
<feature type="compositionally biased region" description="Basic and acidic residues" evidence="1">
    <location>
        <begin position="186"/>
        <end position="212"/>
    </location>
</feature>
<dbReference type="OrthoDB" id="5983862at2759"/>
<reference evidence="3" key="3">
    <citation type="submission" date="2015-06" db="UniProtKB">
        <authorList>
            <consortium name="EnsemblMetazoa"/>
        </authorList>
    </citation>
    <scope>IDENTIFICATION</scope>
</reference>
<proteinExistence type="predicted"/>
<protein>
    <recommendedName>
        <fullName evidence="5">Spermatogenesis-associated protein 48</fullName>
    </recommendedName>
</protein>
<organism evidence="2">
    <name type="scientific">Capitella teleta</name>
    <name type="common">Polychaete worm</name>
    <dbReference type="NCBI Taxonomy" id="283909"/>
    <lineage>
        <taxon>Eukaryota</taxon>
        <taxon>Metazoa</taxon>
        <taxon>Spiralia</taxon>
        <taxon>Lophotrochozoa</taxon>
        <taxon>Annelida</taxon>
        <taxon>Polychaeta</taxon>
        <taxon>Sedentaria</taxon>
        <taxon>Scolecida</taxon>
        <taxon>Capitellidae</taxon>
        <taxon>Capitella</taxon>
    </lineage>
</organism>
<accession>R7TMX8</accession>